<evidence type="ECO:0000313" key="16">
    <source>
        <dbReference type="Proteomes" id="UP000198793"/>
    </source>
</evidence>
<evidence type="ECO:0000256" key="12">
    <source>
        <dbReference type="ARBA" id="ARBA00023285"/>
    </source>
</evidence>
<feature type="transmembrane region" description="Helical" evidence="13">
    <location>
        <begin position="151"/>
        <end position="170"/>
    </location>
</feature>
<gene>
    <name evidence="15" type="ORF">SAMN05192530_10631</name>
</gene>
<feature type="transmembrane region" description="Helical" evidence="13">
    <location>
        <begin position="114"/>
        <end position="139"/>
    </location>
</feature>
<feature type="transmembrane region" description="Helical" evidence="13">
    <location>
        <begin position="73"/>
        <end position="93"/>
    </location>
</feature>
<evidence type="ECO:0000256" key="3">
    <source>
        <dbReference type="ARBA" id="ARBA00022426"/>
    </source>
</evidence>
<dbReference type="GO" id="GO:0010045">
    <property type="term" value="P:response to nickel cation"/>
    <property type="evidence" value="ECO:0007669"/>
    <property type="project" value="TreeGrafter"/>
</dbReference>
<protein>
    <recommendedName>
        <fullName evidence="13">Nickel/cobalt efflux system</fullName>
    </recommendedName>
</protein>
<keyword evidence="3" id="KW-0171">Cobalt transport</keyword>
<dbReference type="AlphaFoldDB" id="A0A1H0J6Z3"/>
<keyword evidence="12" id="KW-0170">Cobalt</keyword>
<evidence type="ECO:0000256" key="11">
    <source>
        <dbReference type="ARBA" id="ARBA00023136"/>
    </source>
</evidence>
<keyword evidence="9" id="KW-0406">Ion transport</keyword>
<keyword evidence="5" id="KW-1003">Cell membrane</keyword>
<evidence type="ECO:0000313" key="15">
    <source>
        <dbReference type="EMBL" id="SDO39434.1"/>
    </source>
</evidence>
<evidence type="ECO:0000256" key="1">
    <source>
        <dbReference type="ARBA" id="ARBA00002510"/>
    </source>
</evidence>
<feature type="transmembrane region" description="Helical" evidence="13">
    <location>
        <begin position="280"/>
        <end position="302"/>
    </location>
</feature>
<sequence>MRALTGLGALALFLAGAGLAHANSSLGIGNAEVTAAPSGILAGPFMEIMRIQRLFFVDLREALVAIRDGGSGGLGWLVGLSFVYGIFHAAGPGHGKAVIASYLMADGRALRRGVALSFASAAVQGLSAVAITAAGWWWLRGSAVTMTEAANVLELGSYAMIAALGAWLLLRKGAALAGRLPLMLVSSRTTGGLAFSAPGSTPGGGGGRFAASGFLGAGDCRGEAACDCAVPHMPPPSSSGPGWRGDAATVLAIGLRPCSGAIVVLTFALLNGLWLGGGLAVAAMALGTAITVSLLAAIAVGSKGMMLRAGRGSAVLRLVLETGGAVVLLALGAGLLWATL</sequence>
<feature type="transmembrane region" description="Helical" evidence="13">
    <location>
        <begin position="314"/>
        <end position="338"/>
    </location>
</feature>
<dbReference type="OrthoDB" id="9812956at2"/>
<evidence type="ECO:0000256" key="13">
    <source>
        <dbReference type="RuleBase" id="RU362101"/>
    </source>
</evidence>
<dbReference type="Pfam" id="PF03824">
    <property type="entry name" value="NicO"/>
    <property type="match status" value="2"/>
</dbReference>
<feature type="chain" id="PRO_5011490106" description="Nickel/cobalt efflux system" evidence="14">
    <location>
        <begin position="23"/>
        <end position="340"/>
    </location>
</feature>
<dbReference type="PANTHER" id="PTHR40659:SF1">
    <property type="entry name" value="NICKEL_COBALT EFFLUX SYSTEM RCNA"/>
    <property type="match status" value="1"/>
</dbReference>
<keyword evidence="11 13" id="KW-0472">Membrane</keyword>
<keyword evidence="6" id="KW-0533">Nickel</keyword>
<dbReference type="PANTHER" id="PTHR40659">
    <property type="entry name" value="NICKEL/COBALT EFFLUX SYSTEM RCNA"/>
    <property type="match status" value="1"/>
</dbReference>
<name>A0A1H0J6Z3_9HYPH</name>
<keyword evidence="8 13" id="KW-1133">Transmembrane helix</keyword>
<evidence type="ECO:0000256" key="5">
    <source>
        <dbReference type="ARBA" id="ARBA00022475"/>
    </source>
</evidence>
<dbReference type="GO" id="GO:0046583">
    <property type="term" value="F:monoatomic cation efflux transmembrane transporter activity"/>
    <property type="evidence" value="ECO:0007669"/>
    <property type="project" value="TreeGrafter"/>
</dbReference>
<dbReference type="EMBL" id="FNIT01000006">
    <property type="protein sequence ID" value="SDO39434.1"/>
    <property type="molecule type" value="Genomic_DNA"/>
</dbReference>
<evidence type="ECO:0000256" key="4">
    <source>
        <dbReference type="ARBA" id="ARBA00022448"/>
    </source>
</evidence>
<dbReference type="STRING" id="1166073.SAMN05192530_10631"/>
<comment type="similarity">
    <text evidence="13">Belongs to the NiCoT transporter (TC 2.A.52) family.</text>
</comment>
<dbReference type="GO" id="GO:0006824">
    <property type="term" value="P:cobalt ion transport"/>
    <property type="evidence" value="ECO:0007669"/>
    <property type="project" value="UniProtKB-KW"/>
</dbReference>
<evidence type="ECO:0000256" key="7">
    <source>
        <dbReference type="ARBA" id="ARBA00022692"/>
    </source>
</evidence>
<reference evidence="15 16" key="1">
    <citation type="submission" date="2016-10" db="EMBL/GenBank/DDBJ databases">
        <authorList>
            <person name="de Groot N.N."/>
        </authorList>
    </citation>
    <scope>NUCLEOTIDE SEQUENCE [LARGE SCALE GENOMIC DNA]</scope>
    <source>
        <strain evidence="16">L7-484,KACC 16230,DSM 25025</strain>
    </source>
</reference>
<dbReference type="InterPro" id="IPR051224">
    <property type="entry name" value="NiCoT_RcnA"/>
</dbReference>
<proteinExistence type="inferred from homology"/>
<keyword evidence="14" id="KW-0732">Signal</keyword>
<comment type="subcellular location">
    <subcellularLocation>
        <location evidence="2 13">Cell membrane</location>
        <topology evidence="2 13">Multi-pass membrane protein</topology>
    </subcellularLocation>
</comment>
<keyword evidence="4 13" id="KW-0813">Transport</keyword>
<keyword evidence="16" id="KW-1185">Reference proteome</keyword>
<dbReference type="GO" id="GO:0032025">
    <property type="term" value="P:response to cobalt ion"/>
    <property type="evidence" value="ECO:0007669"/>
    <property type="project" value="TreeGrafter"/>
</dbReference>
<dbReference type="Proteomes" id="UP000198793">
    <property type="component" value="Unassembled WGS sequence"/>
</dbReference>
<evidence type="ECO:0000256" key="8">
    <source>
        <dbReference type="ARBA" id="ARBA00022989"/>
    </source>
</evidence>
<evidence type="ECO:0000256" key="6">
    <source>
        <dbReference type="ARBA" id="ARBA00022596"/>
    </source>
</evidence>
<evidence type="ECO:0000256" key="10">
    <source>
        <dbReference type="ARBA" id="ARBA00023112"/>
    </source>
</evidence>
<feature type="signal peptide" evidence="14">
    <location>
        <begin position="1"/>
        <end position="22"/>
    </location>
</feature>
<dbReference type="RefSeq" id="WP_090674208.1">
    <property type="nucleotide sequence ID" value="NZ_FNIT01000006.1"/>
</dbReference>
<dbReference type="GO" id="GO:0005886">
    <property type="term" value="C:plasma membrane"/>
    <property type="evidence" value="ECO:0007669"/>
    <property type="project" value="UniProtKB-SubCell"/>
</dbReference>
<dbReference type="InterPro" id="IPR011541">
    <property type="entry name" value="Ni/Co_transpt_high_affinity"/>
</dbReference>
<accession>A0A1H0J6Z3</accession>
<keyword evidence="10" id="KW-0921">Nickel transport</keyword>
<feature type="transmembrane region" description="Helical" evidence="13">
    <location>
        <begin position="253"/>
        <end position="274"/>
    </location>
</feature>
<comment type="function">
    <text evidence="1">Efflux system for nickel and cobalt.</text>
</comment>
<dbReference type="GO" id="GO:0015099">
    <property type="term" value="F:nickel cation transmembrane transporter activity"/>
    <property type="evidence" value="ECO:0007669"/>
    <property type="project" value="UniProtKB-UniRule"/>
</dbReference>
<organism evidence="15 16">
    <name type="scientific">Aureimonas jatrophae</name>
    <dbReference type="NCBI Taxonomy" id="1166073"/>
    <lineage>
        <taxon>Bacteria</taxon>
        <taxon>Pseudomonadati</taxon>
        <taxon>Pseudomonadota</taxon>
        <taxon>Alphaproteobacteria</taxon>
        <taxon>Hyphomicrobiales</taxon>
        <taxon>Aurantimonadaceae</taxon>
        <taxon>Aureimonas</taxon>
    </lineage>
</organism>
<evidence type="ECO:0000256" key="9">
    <source>
        <dbReference type="ARBA" id="ARBA00023065"/>
    </source>
</evidence>
<evidence type="ECO:0000256" key="2">
    <source>
        <dbReference type="ARBA" id="ARBA00004651"/>
    </source>
</evidence>
<evidence type="ECO:0000256" key="14">
    <source>
        <dbReference type="SAM" id="SignalP"/>
    </source>
</evidence>
<keyword evidence="7 13" id="KW-0812">Transmembrane</keyword>